<dbReference type="InterPro" id="IPR036188">
    <property type="entry name" value="FAD/NAD-bd_sf"/>
</dbReference>
<dbReference type="PANTHER" id="PTHR43747:SF1">
    <property type="entry name" value="SLR1998 PROTEIN"/>
    <property type="match status" value="1"/>
</dbReference>
<comment type="caution">
    <text evidence="3">The sequence shown here is derived from an EMBL/GenBank/DDBJ whole genome shotgun (WGS) entry which is preliminary data.</text>
</comment>
<dbReference type="SUPFAM" id="SSF51905">
    <property type="entry name" value="FAD/NAD(P)-binding domain"/>
    <property type="match status" value="1"/>
</dbReference>
<feature type="region of interest" description="Disordered" evidence="2">
    <location>
        <begin position="578"/>
        <end position="668"/>
    </location>
</feature>
<dbReference type="PANTHER" id="PTHR43747">
    <property type="entry name" value="FAD-BINDING PROTEIN"/>
    <property type="match status" value="1"/>
</dbReference>
<comment type="similarity">
    <text evidence="1">Belongs to the flavin-dependent halogenase family. Bacterial tryptophan halogenase subfamily.</text>
</comment>
<feature type="region of interest" description="Disordered" evidence="2">
    <location>
        <begin position="497"/>
        <end position="525"/>
    </location>
</feature>
<dbReference type="Proteomes" id="UP000744032">
    <property type="component" value="Unassembled WGS sequence"/>
</dbReference>
<evidence type="ECO:0000256" key="2">
    <source>
        <dbReference type="SAM" id="MobiDB-lite"/>
    </source>
</evidence>
<feature type="compositionally biased region" description="Low complexity" evidence="2">
    <location>
        <begin position="587"/>
        <end position="629"/>
    </location>
</feature>
<gene>
    <name evidence="3" type="ORF">HF200_07425</name>
</gene>
<feature type="region of interest" description="Disordered" evidence="2">
    <location>
        <begin position="384"/>
        <end position="480"/>
    </location>
</feature>
<feature type="compositionally biased region" description="Pro residues" evidence="2">
    <location>
        <begin position="391"/>
        <end position="404"/>
    </location>
</feature>
<dbReference type="EMBL" id="JAAXMD010000043">
    <property type="protein sequence ID" value="NKQ24291.1"/>
    <property type="molecule type" value="Genomic_DNA"/>
</dbReference>
<feature type="compositionally biased region" description="Polar residues" evidence="2">
    <location>
        <begin position="462"/>
        <end position="480"/>
    </location>
</feature>
<keyword evidence="4" id="KW-1185">Reference proteome</keyword>
<reference evidence="3 4" key="1">
    <citation type="submission" date="2020-04" db="EMBL/GenBank/DDBJ databases">
        <title>Genome sequence of Streptomyces galbus strain I339.</title>
        <authorList>
            <person name="Silva E.A.N."/>
            <person name="Merces M."/>
            <person name="Castelo Branco A.P.O.T."/>
            <person name="Vasconcelos P.C."/>
            <person name="Costa N.P."/>
            <person name="Marinho G.C.S."/>
            <person name="Oliveira C.J.B."/>
            <person name="Araujo D."/>
            <person name="Rodrigues Junior V.S."/>
            <person name="Almeida R."/>
            <person name="Silva Filho U.R."/>
            <person name="Andrade A.S.A."/>
            <person name="Cibulski S.P."/>
        </authorList>
    </citation>
    <scope>NUCLEOTIDE SEQUENCE [LARGE SCALE GENOMIC DNA]</scope>
    <source>
        <strain evidence="3 4">I339</strain>
    </source>
</reference>
<dbReference type="Pfam" id="PF13450">
    <property type="entry name" value="NAD_binding_8"/>
    <property type="match status" value="1"/>
</dbReference>
<dbReference type="PRINTS" id="PR00420">
    <property type="entry name" value="RNGMNOXGNASE"/>
</dbReference>
<evidence type="ECO:0000313" key="3">
    <source>
        <dbReference type="EMBL" id="NKQ24291.1"/>
    </source>
</evidence>
<protein>
    <submittedName>
        <fullName evidence="3">NAD-binding protein</fullName>
    </submittedName>
</protein>
<dbReference type="Gene3D" id="3.50.50.60">
    <property type="entry name" value="FAD/NAD(P)-binding domain"/>
    <property type="match status" value="1"/>
</dbReference>
<evidence type="ECO:0000313" key="4">
    <source>
        <dbReference type="Proteomes" id="UP000744032"/>
    </source>
</evidence>
<name>A0ABX1IIQ9_STRGB</name>
<proteinExistence type="inferred from homology"/>
<dbReference type="Gene3D" id="3.30.9.100">
    <property type="match status" value="1"/>
</dbReference>
<dbReference type="InterPro" id="IPR050816">
    <property type="entry name" value="Flavin-dep_Halogenase_NPB"/>
</dbReference>
<organism evidence="3 4">
    <name type="scientific">Streptomyces galbus</name>
    <dbReference type="NCBI Taxonomy" id="33898"/>
    <lineage>
        <taxon>Bacteria</taxon>
        <taxon>Bacillati</taxon>
        <taxon>Actinomycetota</taxon>
        <taxon>Actinomycetes</taxon>
        <taxon>Kitasatosporales</taxon>
        <taxon>Streptomycetaceae</taxon>
        <taxon>Streptomyces</taxon>
    </lineage>
</organism>
<sequence>MKVYAHGVPDGGGHGHAVVIGSGLAGLAAAGALARFMDRVTVIERDWLPRGAGRRRGVPQARHTHSLPTAAHQGLEELFPGIRADLVRAGAVHLRVPEDLLLLGPAGWLPRFDAGLSLLSAGRDLLDAVVRDRLRADAKVGFLHDHDVVGLRPGPQDTVTGVLARARDRRAPGGWTPPRLIAADFVVDASGRGSHAPQWLADLGYEPPAETVVRTGATYATSLYAPPVGHVADWQGVWLMAAGDDPRQGLLHPVEGGRWSVSLSPPGTAPAPADHEQMLHAAAALRDPLLRDLLATATPLGPVYRCAVTGSRWRHYERLRRWPDQFLVVGDAFAALDPAHGDGMTLAVQGALLLERMLTAHGTAVGITYRLRRALAHQLAPLWRPGTRPLVPSPAPAPPPPPRMRLPARHLSRTAAAVKESPAPVVSTASTATASTRPTPSDDATSAPPAPSVTTTDRGPFASSSRAQSSGPDATSYAGPSSTFASCSLTISGSQAASTSLSSGRGGGGFRTNRVSGGRVRATSSTVSRGISSCADTTREAWKRLVAARTSRGVSRALAPGETTMLLSPDGSTVISATPVGAPPTSTPTVSTPAARCDSSSSRPYASSPTRASSAVRAPSRAAATAWLAPLPPGWTARSEPSTVSPAPGRRSTPITRSALADPTTSRS</sequence>
<accession>A0ABX1IIQ9</accession>
<evidence type="ECO:0000256" key="1">
    <source>
        <dbReference type="ARBA" id="ARBA00038396"/>
    </source>
</evidence>
<feature type="compositionally biased region" description="Low complexity" evidence="2">
    <location>
        <begin position="421"/>
        <end position="457"/>
    </location>
</feature>